<organism evidence="7 8">
    <name type="scientific">Roseimaritima ulvae</name>
    <dbReference type="NCBI Taxonomy" id="980254"/>
    <lineage>
        <taxon>Bacteria</taxon>
        <taxon>Pseudomonadati</taxon>
        <taxon>Planctomycetota</taxon>
        <taxon>Planctomycetia</taxon>
        <taxon>Pirellulales</taxon>
        <taxon>Pirellulaceae</taxon>
        <taxon>Roseimaritima</taxon>
    </lineage>
</organism>
<evidence type="ECO:0000256" key="1">
    <source>
        <dbReference type="ARBA" id="ARBA00010641"/>
    </source>
</evidence>
<name>A0A5B9QK13_9BACT</name>
<dbReference type="InterPro" id="IPR014284">
    <property type="entry name" value="RNA_pol_sigma-70_dom"/>
</dbReference>
<dbReference type="PANTHER" id="PTHR43133:SF8">
    <property type="entry name" value="RNA POLYMERASE SIGMA FACTOR HI_1459-RELATED"/>
    <property type="match status" value="1"/>
</dbReference>
<dbReference type="InterPro" id="IPR039425">
    <property type="entry name" value="RNA_pol_sigma-70-like"/>
</dbReference>
<dbReference type="PANTHER" id="PTHR43133">
    <property type="entry name" value="RNA POLYMERASE ECF-TYPE SIGMA FACTO"/>
    <property type="match status" value="1"/>
</dbReference>
<evidence type="ECO:0000256" key="5">
    <source>
        <dbReference type="ARBA" id="ARBA00023163"/>
    </source>
</evidence>
<dbReference type="RefSeq" id="WP_068141686.1">
    <property type="nucleotide sequence ID" value="NZ_CP042914.1"/>
</dbReference>
<dbReference type="SUPFAM" id="SSF88659">
    <property type="entry name" value="Sigma3 and sigma4 domains of RNA polymerase sigma factors"/>
    <property type="match status" value="1"/>
</dbReference>
<dbReference type="InterPro" id="IPR013325">
    <property type="entry name" value="RNA_pol_sigma_r2"/>
</dbReference>
<dbReference type="InterPro" id="IPR007627">
    <property type="entry name" value="RNA_pol_sigma70_r2"/>
</dbReference>
<reference evidence="7 8" key="1">
    <citation type="submission" date="2019-08" db="EMBL/GenBank/DDBJ databases">
        <title>Deep-cultivation of Planctomycetes and their phenomic and genomic characterization uncovers novel biology.</title>
        <authorList>
            <person name="Wiegand S."/>
            <person name="Jogler M."/>
            <person name="Boedeker C."/>
            <person name="Pinto D."/>
            <person name="Vollmers J."/>
            <person name="Rivas-Marin E."/>
            <person name="Kohn T."/>
            <person name="Peeters S.H."/>
            <person name="Heuer A."/>
            <person name="Rast P."/>
            <person name="Oberbeckmann S."/>
            <person name="Bunk B."/>
            <person name="Jeske O."/>
            <person name="Meyerdierks A."/>
            <person name="Storesund J.E."/>
            <person name="Kallscheuer N."/>
            <person name="Luecker S."/>
            <person name="Lage O.M."/>
            <person name="Pohl T."/>
            <person name="Merkel B.J."/>
            <person name="Hornburger P."/>
            <person name="Mueller R.-W."/>
            <person name="Bruemmer F."/>
            <person name="Labrenz M."/>
            <person name="Spormann A.M."/>
            <person name="Op den Camp H."/>
            <person name="Overmann J."/>
            <person name="Amann R."/>
            <person name="Jetten M.S.M."/>
            <person name="Mascher T."/>
            <person name="Medema M.H."/>
            <person name="Devos D.P."/>
            <person name="Kaster A.-K."/>
            <person name="Ovreas L."/>
            <person name="Rohde M."/>
            <person name="Galperin M.Y."/>
            <person name="Jogler C."/>
        </authorList>
    </citation>
    <scope>NUCLEOTIDE SEQUENCE [LARGE SCALE GENOMIC DNA]</scope>
    <source>
        <strain evidence="7 8">UC8</strain>
    </source>
</reference>
<evidence type="ECO:0000256" key="4">
    <source>
        <dbReference type="ARBA" id="ARBA00023125"/>
    </source>
</evidence>
<accession>A0A5B9QK13</accession>
<evidence type="ECO:0000313" key="8">
    <source>
        <dbReference type="Proteomes" id="UP000325286"/>
    </source>
</evidence>
<dbReference type="AlphaFoldDB" id="A0A5B9QK13"/>
<keyword evidence="2" id="KW-0805">Transcription regulation</keyword>
<dbReference type="KEGG" id="rul:UC8_02760"/>
<feature type="domain" description="RNA polymerase sigma-70 region 2" evidence="6">
    <location>
        <begin position="27"/>
        <end position="96"/>
    </location>
</feature>
<dbReference type="GO" id="GO:0006352">
    <property type="term" value="P:DNA-templated transcription initiation"/>
    <property type="evidence" value="ECO:0007669"/>
    <property type="project" value="InterPro"/>
</dbReference>
<comment type="similarity">
    <text evidence="1">Belongs to the sigma-70 factor family. ECF subfamily.</text>
</comment>
<dbReference type="GO" id="GO:0016987">
    <property type="term" value="F:sigma factor activity"/>
    <property type="evidence" value="ECO:0007669"/>
    <property type="project" value="UniProtKB-KW"/>
</dbReference>
<dbReference type="InterPro" id="IPR036388">
    <property type="entry name" value="WH-like_DNA-bd_sf"/>
</dbReference>
<dbReference type="Pfam" id="PF04542">
    <property type="entry name" value="Sigma70_r2"/>
    <property type="match status" value="1"/>
</dbReference>
<dbReference type="GO" id="GO:0003677">
    <property type="term" value="F:DNA binding"/>
    <property type="evidence" value="ECO:0007669"/>
    <property type="project" value="UniProtKB-KW"/>
</dbReference>
<gene>
    <name evidence="7" type="primary">cnrH_1</name>
    <name evidence="7" type="ORF">UC8_02760</name>
</gene>
<evidence type="ECO:0000259" key="6">
    <source>
        <dbReference type="Pfam" id="PF04542"/>
    </source>
</evidence>
<dbReference type="Gene3D" id="1.10.10.10">
    <property type="entry name" value="Winged helix-like DNA-binding domain superfamily/Winged helix DNA-binding domain"/>
    <property type="match status" value="1"/>
</dbReference>
<proteinExistence type="inferred from homology"/>
<keyword evidence="8" id="KW-1185">Reference proteome</keyword>
<dbReference type="Gene3D" id="1.10.1740.10">
    <property type="match status" value="1"/>
</dbReference>
<keyword evidence="3" id="KW-0731">Sigma factor</keyword>
<evidence type="ECO:0000256" key="2">
    <source>
        <dbReference type="ARBA" id="ARBA00023015"/>
    </source>
</evidence>
<keyword evidence="4" id="KW-0238">DNA-binding</keyword>
<dbReference type="SUPFAM" id="SSF88946">
    <property type="entry name" value="Sigma2 domain of RNA polymerase sigma factors"/>
    <property type="match status" value="1"/>
</dbReference>
<sequence>MTAEHPTVSSMWLTGVQKMDADSWSRLVNTFGPIVYRWCRASGVSEADAADVVQEVFTAVARAVPQFQRDKPQGSFRAWLATITRNKVRDYFRRGRDRQAAVGGTEPLLQMQQLPDDLDSTITSENILSPLAHRILRQVRAEFEPHTWQAFWLTAVEERAAADVAQTLEISVASVYQAKSRVLRRLRQRMEEF</sequence>
<dbReference type="InterPro" id="IPR013324">
    <property type="entry name" value="RNA_pol_sigma_r3/r4-like"/>
</dbReference>
<dbReference type="Proteomes" id="UP000325286">
    <property type="component" value="Chromosome"/>
</dbReference>
<evidence type="ECO:0000256" key="3">
    <source>
        <dbReference type="ARBA" id="ARBA00023082"/>
    </source>
</evidence>
<dbReference type="EMBL" id="CP042914">
    <property type="protein sequence ID" value="QEG38319.1"/>
    <property type="molecule type" value="Genomic_DNA"/>
</dbReference>
<dbReference type="NCBIfam" id="TIGR02937">
    <property type="entry name" value="sigma70-ECF"/>
    <property type="match status" value="1"/>
</dbReference>
<evidence type="ECO:0000313" key="7">
    <source>
        <dbReference type="EMBL" id="QEG38319.1"/>
    </source>
</evidence>
<keyword evidence="5" id="KW-0804">Transcription</keyword>
<protein>
    <submittedName>
        <fullName evidence="7">RNA polymerase sigma factor CnrH</fullName>
    </submittedName>
</protein>